<evidence type="ECO:0000313" key="2">
    <source>
        <dbReference type="Proteomes" id="UP001165652"/>
    </source>
</evidence>
<keyword evidence="2" id="KW-1185">Reference proteome</keyword>
<sequence length="106" mass="11490">MRRRRGKPPEDPLVHRARRATLEGRRLLAGAAAPHPGEAAAAEAGPMPRTAVLATMSELVVVLRELMAERDRLGAELETIDRQSRAASAYRSAGALYALPPRAKRS</sequence>
<gene>
    <name evidence="1" type="ORF">PQJ73_13890</name>
</gene>
<dbReference type="EMBL" id="JAQQLI010000019">
    <property type="protein sequence ID" value="MDC7786780.1"/>
    <property type="molecule type" value="Genomic_DNA"/>
</dbReference>
<organism evidence="1 2">
    <name type="scientific">Rhodoplanes tepidamans</name>
    <name type="common">Rhodoplanes cryptolactis</name>
    <dbReference type="NCBI Taxonomy" id="200616"/>
    <lineage>
        <taxon>Bacteria</taxon>
        <taxon>Pseudomonadati</taxon>
        <taxon>Pseudomonadota</taxon>
        <taxon>Alphaproteobacteria</taxon>
        <taxon>Hyphomicrobiales</taxon>
        <taxon>Nitrobacteraceae</taxon>
        <taxon>Rhodoplanes</taxon>
    </lineage>
</organism>
<reference evidence="1" key="2">
    <citation type="submission" date="2023-02" db="EMBL/GenBank/DDBJ databases">
        <authorList>
            <person name="Rayyan A."/>
            <person name="Meyer T."/>
            <person name="Kyndt J.A."/>
        </authorList>
    </citation>
    <scope>NUCLEOTIDE SEQUENCE</scope>
    <source>
        <strain evidence="1">DSM 9987</strain>
    </source>
</reference>
<protein>
    <submittedName>
        <fullName evidence="1">Uncharacterized protein</fullName>
    </submittedName>
</protein>
<name>A0ABT5JAS1_RHOTP</name>
<reference evidence="1" key="1">
    <citation type="journal article" date="2023" name="Microbiol Resour">
        <title>Genome Sequences of Rhodoplanes serenus and Two Thermotolerant Strains, Rhodoplanes tepidamans and 'Rhodoplanes cryptolactis,' Further Refine the Genus.</title>
        <authorList>
            <person name="Rayyan A.A."/>
            <person name="Kyndt J.A."/>
        </authorList>
    </citation>
    <scope>NUCLEOTIDE SEQUENCE</scope>
    <source>
        <strain evidence="1">DSM 9987</strain>
    </source>
</reference>
<accession>A0ABT5JAS1</accession>
<dbReference type="RefSeq" id="WP_272777626.1">
    <property type="nucleotide sequence ID" value="NZ_JAQQLI010000019.1"/>
</dbReference>
<dbReference type="Proteomes" id="UP001165652">
    <property type="component" value="Unassembled WGS sequence"/>
</dbReference>
<evidence type="ECO:0000313" key="1">
    <source>
        <dbReference type="EMBL" id="MDC7786780.1"/>
    </source>
</evidence>
<comment type="caution">
    <text evidence="1">The sequence shown here is derived from an EMBL/GenBank/DDBJ whole genome shotgun (WGS) entry which is preliminary data.</text>
</comment>
<proteinExistence type="predicted"/>